<dbReference type="GO" id="GO:0016787">
    <property type="term" value="F:hydrolase activity"/>
    <property type="evidence" value="ECO:0007669"/>
    <property type="project" value="UniProtKB-KW"/>
</dbReference>
<dbReference type="Gene3D" id="3.40.50.1820">
    <property type="entry name" value="alpha/beta hydrolase"/>
    <property type="match status" value="1"/>
</dbReference>
<keyword evidence="2 5" id="KW-0732">Signal</keyword>
<evidence type="ECO:0000259" key="6">
    <source>
        <dbReference type="Pfam" id="PF00561"/>
    </source>
</evidence>
<dbReference type="SUPFAM" id="SSF53474">
    <property type="entry name" value="alpha/beta-Hydrolases"/>
    <property type="match status" value="1"/>
</dbReference>
<sequence length="569" mass="61691">MRKKILCVSTAVALLSAGLAAPASAAGPLDEFYHQTISWQPCAEPPPPDPEDAPDGISMDPWKGHWKEMDCAEVLVPLDYARPGNSKLRLTISRIKATDPAHRQGAVLLNPGGPGGSGLPMPLGLVKQHSKLGEQFDLIGFDPRGVERSTQLKCERITEPLPDFSRPSDEELVQFTDHARAREAACQRAGGSMRPYFNTANTARDMDVIRAALGEKQINYLGYSYGTYLGAVYGKLFPANLNRSVLDSSVHPQWLWREMSEQQAIAVRSNVDHWAQWVAERNGTFHLGTSGDQVVATVNALSAQLDKKPVPLTRDRPEGWPGFWPKTMDRSTLDLFVGQSSESRGVWDVLAEVIGELRQAATTGAAASGDSSTAIGLLTARRDIPELDPGVYDTVTCEADWPSDLNTYYDDMRVFREKYPFRDGNAGGAYSAAPTPCTFRSFTPPEKPVELAHENYPTGLVVQGDDDPATPYAGGPAMADVLGSALISVRDSGIHGQYGSNQCVTDRVDDYLINGVLPGSRTECPGAEARPPVPADQATGNHTEQRHAESSTTKAARAEAALGHRSVWQ</sequence>
<dbReference type="Pfam" id="PF00561">
    <property type="entry name" value="Abhydrolase_1"/>
    <property type="match status" value="1"/>
</dbReference>
<dbReference type="Proteomes" id="UP001500689">
    <property type="component" value="Unassembled WGS sequence"/>
</dbReference>
<name>A0ABP6W392_9PSEU</name>
<organism evidence="7 8">
    <name type="scientific">Amycolatopsis ultiminotia</name>
    <dbReference type="NCBI Taxonomy" id="543629"/>
    <lineage>
        <taxon>Bacteria</taxon>
        <taxon>Bacillati</taxon>
        <taxon>Actinomycetota</taxon>
        <taxon>Actinomycetes</taxon>
        <taxon>Pseudonocardiales</taxon>
        <taxon>Pseudonocardiaceae</taxon>
        <taxon>Amycolatopsis</taxon>
    </lineage>
</organism>
<feature type="region of interest" description="Disordered" evidence="4">
    <location>
        <begin position="522"/>
        <end position="569"/>
    </location>
</feature>
<reference evidence="8" key="1">
    <citation type="journal article" date="2019" name="Int. J. Syst. Evol. Microbiol.">
        <title>The Global Catalogue of Microorganisms (GCM) 10K type strain sequencing project: providing services to taxonomists for standard genome sequencing and annotation.</title>
        <authorList>
            <consortium name="The Broad Institute Genomics Platform"/>
            <consortium name="The Broad Institute Genome Sequencing Center for Infectious Disease"/>
            <person name="Wu L."/>
            <person name="Ma J."/>
        </authorList>
    </citation>
    <scope>NUCLEOTIDE SEQUENCE [LARGE SCALE GENOMIC DNA]</scope>
    <source>
        <strain evidence="8">JCM 16898</strain>
    </source>
</reference>
<dbReference type="PANTHER" id="PTHR43248">
    <property type="entry name" value="2-SUCCINYL-6-HYDROXY-2,4-CYCLOHEXADIENE-1-CARBOXYLATE SYNTHASE"/>
    <property type="match status" value="1"/>
</dbReference>
<evidence type="ECO:0000256" key="1">
    <source>
        <dbReference type="ARBA" id="ARBA00010088"/>
    </source>
</evidence>
<comment type="caution">
    <text evidence="7">The sequence shown here is derived from an EMBL/GenBank/DDBJ whole genome shotgun (WGS) entry which is preliminary data.</text>
</comment>
<proteinExistence type="inferred from homology"/>
<evidence type="ECO:0000313" key="8">
    <source>
        <dbReference type="Proteomes" id="UP001500689"/>
    </source>
</evidence>
<keyword evidence="3 7" id="KW-0378">Hydrolase</keyword>
<evidence type="ECO:0000256" key="4">
    <source>
        <dbReference type="SAM" id="MobiDB-lite"/>
    </source>
</evidence>
<evidence type="ECO:0000256" key="2">
    <source>
        <dbReference type="ARBA" id="ARBA00022729"/>
    </source>
</evidence>
<dbReference type="PANTHER" id="PTHR43248:SF29">
    <property type="entry name" value="TRIPEPTIDYL AMINOPEPTIDASE"/>
    <property type="match status" value="1"/>
</dbReference>
<protein>
    <submittedName>
        <fullName evidence="7">Alpha/beta fold hydrolase</fullName>
    </submittedName>
</protein>
<evidence type="ECO:0000256" key="5">
    <source>
        <dbReference type="SAM" id="SignalP"/>
    </source>
</evidence>
<feature type="chain" id="PRO_5045512698" evidence="5">
    <location>
        <begin position="26"/>
        <end position="569"/>
    </location>
</feature>
<feature type="signal peptide" evidence="5">
    <location>
        <begin position="1"/>
        <end position="25"/>
    </location>
</feature>
<dbReference type="InterPro" id="IPR000073">
    <property type="entry name" value="AB_hydrolase_1"/>
</dbReference>
<feature type="domain" description="AB hydrolase-1" evidence="6">
    <location>
        <begin position="106"/>
        <end position="484"/>
    </location>
</feature>
<comment type="similarity">
    <text evidence="1">Belongs to the peptidase S33 family.</text>
</comment>
<dbReference type="InterPro" id="IPR029058">
    <property type="entry name" value="AB_hydrolase_fold"/>
</dbReference>
<dbReference type="RefSeq" id="WP_344860157.1">
    <property type="nucleotide sequence ID" value="NZ_BAAAZN010000005.1"/>
</dbReference>
<gene>
    <name evidence="7" type="ORF">GCM10022222_31150</name>
</gene>
<dbReference type="EMBL" id="BAAAZN010000005">
    <property type="protein sequence ID" value="GAA3545248.1"/>
    <property type="molecule type" value="Genomic_DNA"/>
</dbReference>
<accession>A0ABP6W392</accession>
<dbReference type="InterPro" id="IPR051601">
    <property type="entry name" value="Serine_prot/Carboxylest_S33"/>
</dbReference>
<keyword evidence="8" id="KW-1185">Reference proteome</keyword>
<evidence type="ECO:0000256" key="3">
    <source>
        <dbReference type="ARBA" id="ARBA00022801"/>
    </source>
</evidence>
<evidence type="ECO:0000313" key="7">
    <source>
        <dbReference type="EMBL" id="GAA3545248.1"/>
    </source>
</evidence>